<evidence type="ECO:0000313" key="5">
    <source>
        <dbReference type="Proteomes" id="UP000571554"/>
    </source>
</evidence>
<evidence type="ECO:0000256" key="2">
    <source>
        <dbReference type="ARBA" id="ARBA00023186"/>
    </source>
</evidence>
<accession>A0A7W9TYV6</accession>
<comment type="similarity">
    <text evidence="1 3">Belongs to the UreD family.</text>
</comment>
<keyword evidence="2 3" id="KW-0143">Chaperone</keyword>
<dbReference type="GO" id="GO:0005737">
    <property type="term" value="C:cytoplasm"/>
    <property type="evidence" value="ECO:0007669"/>
    <property type="project" value="UniProtKB-SubCell"/>
</dbReference>
<dbReference type="EMBL" id="JACHBW010000010">
    <property type="protein sequence ID" value="MBB6103953.1"/>
    <property type="molecule type" value="Genomic_DNA"/>
</dbReference>
<evidence type="ECO:0000256" key="1">
    <source>
        <dbReference type="ARBA" id="ARBA00007177"/>
    </source>
</evidence>
<dbReference type="HAMAP" id="MF_01384">
    <property type="entry name" value="UreD"/>
    <property type="match status" value="1"/>
</dbReference>
<dbReference type="Pfam" id="PF01774">
    <property type="entry name" value="UreD"/>
    <property type="match status" value="1"/>
</dbReference>
<keyword evidence="3" id="KW-0963">Cytoplasm</keyword>
<keyword evidence="5" id="KW-1185">Reference proteome</keyword>
<protein>
    <recommendedName>
        <fullName evidence="3">Urease accessory protein UreD</fullName>
    </recommendedName>
</protein>
<dbReference type="Proteomes" id="UP000571554">
    <property type="component" value="Unassembled WGS sequence"/>
</dbReference>
<dbReference type="GO" id="GO:0016151">
    <property type="term" value="F:nickel cation binding"/>
    <property type="evidence" value="ECO:0007669"/>
    <property type="project" value="UniProtKB-UniRule"/>
</dbReference>
<name>A0A7W9TYV6_9BURK</name>
<keyword evidence="3" id="KW-0996">Nickel insertion</keyword>
<dbReference type="RefSeq" id="WP_183725759.1">
    <property type="nucleotide sequence ID" value="NZ_JACHBW010000010.1"/>
</dbReference>
<evidence type="ECO:0000313" key="4">
    <source>
        <dbReference type="EMBL" id="MBB6103953.1"/>
    </source>
</evidence>
<dbReference type="PANTHER" id="PTHR33643:SF1">
    <property type="entry name" value="UREASE ACCESSORY PROTEIN D"/>
    <property type="match status" value="1"/>
</dbReference>
<comment type="subcellular location">
    <subcellularLocation>
        <location evidence="3">Cytoplasm</location>
    </subcellularLocation>
</comment>
<dbReference type="AlphaFoldDB" id="A0A7W9TYV6"/>
<evidence type="ECO:0000256" key="3">
    <source>
        <dbReference type="HAMAP-Rule" id="MF_01384"/>
    </source>
</evidence>
<reference evidence="4 5" key="1">
    <citation type="submission" date="2020-08" db="EMBL/GenBank/DDBJ databases">
        <title>Above-ground endophytic microbial communities from plants in different locations in the United States.</title>
        <authorList>
            <person name="Frank C."/>
        </authorList>
    </citation>
    <scope>NUCLEOTIDE SEQUENCE [LARGE SCALE GENOMIC DNA]</scope>
    <source>
        <strain evidence="4 5">WP4_2_2</strain>
    </source>
</reference>
<comment type="caution">
    <text evidence="4">The sequence shown here is derived from an EMBL/GenBank/DDBJ whole genome shotgun (WGS) entry which is preliminary data.</text>
</comment>
<organism evidence="4 5">
    <name type="scientific">Paraburkholderia bannensis</name>
    <dbReference type="NCBI Taxonomy" id="765414"/>
    <lineage>
        <taxon>Bacteria</taxon>
        <taxon>Pseudomonadati</taxon>
        <taxon>Pseudomonadota</taxon>
        <taxon>Betaproteobacteria</taxon>
        <taxon>Burkholderiales</taxon>
        <taxon>Burkholderiaceae</taxon>
        <taxon>Paraburkholderia</taxon>
    </lineage>
</organism>
<comment type="subunit">
    <text evidence="3">UreD, UreF and UreG form a complex that acts as a GTP-hydrolysis-dependent molecular chaperone, activating the urease apoprotein by helping to assemble the nickel containing metallocenter of UreC. The UreE protein probably delivers the nickel.</text>
</comment>
<dbReference type="PANTHER" id="PTHR33643">
    <property type="entry name" value="UREASE ACCESSORY PROTEIN D"/>
    <property type="match status" value="1"/>
</dbReference>
<proteinExistence type="inferred from homology"/>
<gene>
    <name evidence="3" type="primary">ureD</name>
    <name evidence="4" type="ORF">F4827_003808</name>
</gene>
<dbReference type="InterPro" id="IPR002669">
    <property type="entry name" value="UreD"/>
</dbReference>
<comment type="function">
    <text evidence="3">Required for maturation of urease via the functional incorporation of the urease nickel metallocenter.</text>
</comment>
<sequence length="312" mass="33705">MSLHEDHAALADATLRNTAPPEWAAKLELGFELQKARTALTHRLHSGPLRVQRPLYPEGDAICHAVIVHPPAGIAGGDRLDIDVKVGDGAHAVITTPGATKWYKSNGRTARQRIHVRVGAGAKFDWLPQNNLVFDHAHAELDFVLTLEEGATAIGWDAMQLGRQAAGERWSAGKVRSLTRVVRAATPHAEESTEEHAEEAASEQLLWFERALIDAADPLRDAPQGLAGFPAFGVLWAIGPACNDALAQDLAATLPFDDALRSGASCVAPDVLLVRVVARSMEPLQNTLAQCWSQLRPFVHGVKGAPLRLWTT</sequence>